<dbReference type="Pfam" id="PF02852">
    <property type="entry name" value="Pyr_redox_dim"/>
    <property type="match status" value="1"/>
</dbReference>
<evidence type="ECO:0000259" key="11">
    <source>
        <dbReference type="Pfam" id="PF02852"/>
    </source>
</evidence>
<dbReference type="GO" id="GO:0006749">
    <property type="term" value="P:glutathione metabolic process"/>
    <property type="evidence" value="ECO:0007669"/>
    <property type="project" value="TreeGrafter"/>
</dbReference>
<gene>
    <name evidence="13" type="primary">gorA</name>
    <name evidence="13" type="ORF">NNL22_06530</name>
</gene>
<feature type="domain" description="FAD/NAD(P)-binding" evidence="12">
    <location>
        <begin position="6"/>
        <end position="318"/>
    </location>
</feature>
<dbReference type="PROSITE" id="PS00076">
    <property type="entry name" value="PYRIDINE_REDOX_1"/>
    <property type="match status" value="1"/>
</dbReference>
<dbReference type="PIRSF" id="PIRSF000350">
    <property type="entry name" value="Mercury_reductase_MerA"/>
    <property type="match status" value="1"/>
</dbReference>
<feature type="binding site" evidence="8">
    <location>
        <begin position="140"/>
        <end position="142"/>
    </location>
    <ligand>
        <name>FAD</name>
        <dbReference type="ChEBI" id="CHEBI:57692"/>
    </ligand>
</feature>
<protein>
    <submittedName>
        <fullName evidence="13">Glutathione-disulfide reductase</fullName>
        <ecNumber evidence="13">1.8.1.7</ecNumber>
    </submittedName>
</protein>
<dbReference type="InterPro" id="IPR036188">
    <property type="entry name" value="FAD/NAD-bd_sf"/>
</dbReference>
<evidence type="ECO:0000256" key="1">
    <source>
        <dbReference type="ARBA" id="ARBA00007532"/>
    </source>
</evidence>
<dbReference type="PANTHER" id="PTHR42737:SF2">
    <property type="entry name" value="GLUTATHIONE REDUCTASE"/>
    <property type="match status" value="1"/>
</dbReference>
<comment type="cofactor">
    <cofactor evidence="8">
        <name>FAD</name>
        <dbReference type="ChEBI" id="CHEBI:57692"/>
    </cofactor>
    <text evidence="8">Binds 1 FAD per subunit.</text>
</comment>
<keyword evidence="5" id="KW-1015">Disulfide bond</keyword>
<dbReference type="SUPFAM" id="SSF55424">
    <property type="entry name" value="FAD/NAD-linked reductases, dimerisation (C-terminal) domain"/>
    <property type="match status" value="1"/>
</dbReference>
<feature type="disulfide bond" description="Redox-active" evidence="9">
    <location>
        <begin position="43"/>
        <end position="48"/>
    </location>
</feature>
<proteinExistence type="inferred from homology"/>
<evidence type="ECO:0000256" key="9">
    <source>
        <dbReference type="PIRSR" id="PIRSR000350-4"/>
    </source>
</evidence>
<feature type="binding site" evidence="8">
    <location>
        <begin position="175"/>
        <end position="182"/>
    </location>
    <ligand>
        <name>NAD(+)</name>
        <dbReference type="ChEBI" id="CHEBI:57540"/>
    </ligand>
</feature>
<dbReference type="Gene3D" id="3.50.50.60">
    <property type="entry name" value="FAD/NAD(P)-binding domain"/>
    <property type="match status" value="2"/>
</dbReference>
<dbReference type="GO" id="GO:0004362">
    <property type="term" value="F:glutathione-disulfide reductase (NADPH) activity"/>
    <property type="evidence" value="ECO:0007669"/>
    <property type="project" value="UniProtKB-EC"/>
</dbReference>
<dbReference type="GO" id="GO:0034599">
    <property type="term" value="P:cellular response to oxidative stress"/>
    <property type="evidence" value="ECO:0007669"/>
    <property type="project" value="TreeGrafter"/>
</dbReference>
<dbReference type="PRINTS" id="PR00411">
    <property type="entry name" value="PNDRDTASEI"/>
</dbReference>
<keyword evidence="2 10" id="KW-0285">Flavoprotein</keyword>
<evidence type="ECO:0000256" key="8">
    <source>
        <dbReference type="PIRSR" id="PIRSR000350-3"/>
    </source>
</evidence>
<dbReference type="AlphaFoldDB" id="A0A9E8HLB6"/>
<name>A0A9E8HLB6_9ALTE</name>
<dbReference type="InterPro" id="IPR012999">
    <property type="entry name" value="Pyr_OxRdtase_I_AS"/>
</dbReference>
<keyword evidence="4 10" id="KW-0560">Oxidoreductase</keyword>
<feature type="binding site" evidence="8">
    <location>
        <position position="303"/>
    </location>
    <ligand>
        <name>FAD</name>
        <dbReference type="ChEBI" id="CHEBI:57692"/>
    </ligand>
</feature>
<dbReference type="RefSeq" id="WP_251812132.1">
    <property type="nucleotide sequence ID" value="NZ_CP101527.1"/>
</dbReference>
<dbReference type="Gene3D" id="3.30.390.30">
    <property type="match status" value="1"/>
</dbReference>
<dbReference type="InterPro" id="IPR046952">
    <property type="entry name" value="GSHR/TRXR-like"/>
</dbReference>
<organism evidence="13 14">
    <name type="scientific">Alkalimarinus sediminis</name>
    <dbReference type="NCBI Taxonomy" id="1632866"/>
    <lineage>
        <taxon>Bacteria</taxon>
        <taxon>Pseudomonadati</taxon>
        <taxon>Pseudomonadota</taxon>
        <taxon>Gammaproteobacteria</taxon>
        <taxon>Alteromonadales</taxon>
        <taxon>Alteromonadaceae</taxon>
        <taxon>Alkalimarinus</taxon>
    </lineage>
</organism>
<feature type="binding site" evidence="8">
    <location>
        <position position="52"/>
    </location>
    <ligand>
        <name>FAD</name>
        <dbReference type="ChEBI" id="CHEBI:57692"/>
    </ligand>
</feature>
<dbReference type="KEGG" id="asem:NNL22_06530"/>
<evidence type="ECO:0000256" key="5">
    <source>
        <dbReference type="ARBA" id="ARBA00023157"/>
    </source>
</evidence>
<evidence type="ECO:0000256" key="2">
    <source>
        <dbReference type="ARBA" id="ARBA00022630"/>
    </source>
</evidence>
<sequence>MSEYDYDLFVIGAGSGGVRLSRIASGLGAKVGVAEDRYMGGTCVNVGCVPKKLFVYSSHVAEDLEDGAGFGWTNNGSLEFDWNTLRDNKTNEISRLNGIYNNLLEGAGVTVHSGRARFIDHHTVSVGEETYTAKYIAIATGSWPFIPEFEGAEHAITSNEFFFLPELPKSAIVLGGGYIAVELAGILNGLGVDTTLLYRGNLFLRGFDEDVRNFAKTEIEKKGVKLAFNNNIRSVSKVENGYNVTLEDGSVVQTGLVLAATGRKAHTQDIGIENTDIKLNGAGNIIVDNNFTTSVNNIFAVGDVKGGYQLTPVALAEGMALARHLFNSKPINMDYDNIPTAVFCQPTIGTVGLTEQQARERFGDINIYKSDFRPMKHTLSGRDERTFMKLIVDAKSDRVVGAHMVGPEAGEIMQGVAIAIKAGATKAHFDETIGIHPTAAEEFVTMREPV</sequence>
<dbReference type="InterPro" id="IPR023753">
    <property type="entry name" value="FAD/NAD-binding_dom"/>
</dbReference>
<dbReference type="Proteomes" id="UP001164472">
    <property type="component" value="Chromosome"/>
</dbReference>
<dbReference type="InterPro" id="IPR004099">
    <property type="entry name" value="Pyr_nucl-diS_OxRdtase_dimer"/>
</dbReference>
<keyword evidence="8" id="KW-0520">NAD</keyword>
<comment type="similarity">
    <text evidence="1 10">Belongs to the class-I pyridine nucleotide-disulfide oxidoreductase family.</text>
</comment>
<feature type="binding site" evidence="8">
    <location>
        <position position="262"/>
    </location>
    <ligand>
        <name>NAD(+)</name>
        <dbReference type="ChEBI" id="CHEBI:57540"/>
    </ligand>
</feature>
<evidence type="ECO:0000259" key="12">
    <source>
        <dbReference type="Pfam" id="PF07992"/>
    </source>
</evidence>
<dbReference type="EMBL" id="CP101527">
    <property type="protein sequence ID" value="UZW76232.1"/>
    <property type="molecule type" value="Genomic_DNA"/>
</dbReference>
<dbReference type="EC" id="1.8.1.7" evidence="13"/>
<evidence type="ECO:0000256" key="3">
    <source>
        <dbReference type="ARBA" id="ARBA00022827"/>
    </source>
</evidence>
<dbReference type="GO" id="GO:0005829">
    <property type="term" value="C:cytosol"/>
    <property type="evidence" value="ECO:0007669"/>
    <property type="project" value="TreeGrafter"/>
</dbReference>
<evidence type="ECO:0000313" key="13">
    <source>
        <dbReference type="EMBL" id="UZW76232.1"/>
    </source>
</evidence>
<keyword evidence="3 8" id="KW-0274">FAD</keyword>
<dbReference type="PANTHER" id="PTHR42737">
    <property type="entry name" value="GLUTATHIONE REDUCTASE"/>
    <property type="match status" value="1"/>
</dbReference>
<evidence type="ECO:0000256" key="10">
    <source>
        <dbReference type="RuleBase" id="RU003691"/>
    </source>
</evidence>
<evidence type="ECO:0000256" key="7">
    <source>
        <dbReference type="PIRSR" id="PIRSR000350-2"/>
    </source>
</evidence>
<dbReference type="PRINTS" id="PR00368">
    <property type="entry name" value="FADPNR"/>
</dbReference>
<evidence type="ECO:0000256" key="4">
    <source>
        <dbReference type="ARBA" id="ARBA00023002"/>
    </source>
</evidence>
<dbReference type="NCBIfam" id="NF004776">
    <property type="entry name" value="PRK06116.1"/>
    <property type="match status" value="1"/>
</dbReference>
<evidence type="ECO:0000256" key="6">
    <source>
        <dbReference type="ARBA" id="ARBA00023284"/>
    </source>
</evidence>
<keyword evidence="6 10" id="KW-0676">Redox-active center</keyword>
<dbReference type="SUPFAM" id="SSF51905">
    <property type="entry name" value="FAD/NAD(P)-binding domain"/>
    <property type="match status" value="1"/>
</dbReference>
<feature type="domain" description="Pyridine nucleotide-disulphide oxidoreductase dimerisation" evidence="11">
    <location>
        <begin position="338"/>
        <end position="446"/>
    </location>
</feature>
<dbReference type="Pfam" id="PF07992">
    <property type="entry name" value="Pyr_redox_2"/>
    <property type="match status" value="1"/>
</dbReference>
<keyword evidence="14" id="KW-1185">Reference proteome</keyword>
<dbReference type="InterPro" id="IPR001100">
    <property type="entry name" value="Pyr_nuc-diS_OxRdtase"/>
</dbReference>
<feature type="active site" description="Proton acceptor" evidence="7">
    <location>
        <position position="436"/>
    </location>
</feature>
<reference evidence="13" key="1">
    <citation type="submission" date="2022-07" db="EMBL/GenBank/DDBJ databases">
        <title>Alkalimarinus sp. nov., isolated from gut of a Alitta virens.</title>
        <authorList>
            <person name="Yang A.I."/>
            <person name="Shin N.-R."/>
        </authorList>
    </citation>
    <scope>NUCLEOTIDE SEQUENCE</scope>
    <source>
        <strain evidence="13">FA028</strain>
    </source>
</reference>
<evidence type="ECO:0000313" key="14">
    <source>
        <dbReference type="Proteomes" id="UP001164472"/>
    </source>
</evidence>
<dbReference type="GO" id="GO:0050660">
    <property type="term" value="F:flavin adenine dinucleotide binding"/>
    <property type="evidence" value="ECO:0007669"/>
    <property type="project" value="InterPro"/>
</dbReference>
<accession>A0A9E8HLB6</accession>
<dbReference type="InterPro" id="IPR016156">
    <property type="entry name" value="FAD/NAD-linked_Rdtase_dimer_sf"/>
</dbReference>
<keyword evidence="8" id="KW-0547">Nucleotide-binding</keyword>
<dbReference type="GO" id="GO:0045454">
    <property type="term" value="P:cell redox homeostasis"/>
    <property type="evidence" value="ECO:0007669"/>
    <property type="project" value="InterPro"/>
</dbReference>